<dbReference type="GO" id="GO:0005840">
    <property type="term" value="C:ribosome"/>
    <property type="evidence" value="ECO:0007669"/>
    <property type="project" value="UniProtKB-KW"/>
</dbReference>
<proteinExistence type="predicted"/>
<sequence>MLIHKNPFFRQYKVHTMCSSFTFIGQSCTEKQRYTTIIPTNIMEKTMLPTSHLEQSNSKTNVLQKLLLLTKLQKRQKLCMKCKTFLSRKAKAEGLLNKIPKNNNNASDAKLQQQLTKLDDHKPLQQQILKPSTTVTGFKKLMYNFVKLSQNQLQPSYNRRKYNHTHYNQTLKERTRLSRTYVYLSKPTIKNYCAFTIKPTSSMYSLQNFISSIDNPFYGGTLQTFAPAVCEGSFTDFAPKFVSLEQIASLRVKTSSSKFVKEPSQTKLSEQACAAASGSKNPVALQQNTVWVGIPSPQNKNLLSASLKANSESFGSKTTLPAVAGGKPSTKKPPLISVRSLIKNNNKIRLENPPIAYHRPIPKIVNLLESRLDVILWKNQFAGSIKSARQNLRQGVLVNGGLQKKTSFQALPGDVFTFNK</sequence>
<reference evidence="2" key="2">
    <citation type="journal article" date="2004" name="Mol. Biol. Evol.">
        <title>The complete mitochondrial DNA sequence of the green alga Pseudendoclonium akinetum (Ulvophyceae) highlights distinctive evolutionary trends in the chlorophyta and suggests a sister-group relationship between the Ulvophyceae and Chlorophyceae.</title>
        <authorList>
            <person name="Pombert J.F."/>
            <person name="Otis C."/>
            <person name="Lemieux C."/>
            <person name="Turmel M."/>
        </authorList>
    </citation>
    <scope>NUCLEOTIDE SEQUENCE</scope>
    <source>
        <strain evidence="2">UTEX 1912</strain>
    </source>
</reference>
<accession>Q6UVU2</accession>
<dbReference type="PROSITE" id="PS51257">
    <property type="entry name" value="PROKAR_LIPOPROTEIN"/>
    <property type="match status" value="1"/>
</dbReference>
<dbReference type="RefSeq" id="YP_025773.1">
    <property type="nucleotide sequence ID" value="NC_005926.1"/>
</dbReference>
<evidence type="ECO:0000256" key="1">
    <source>
        <dbReference type="PROSITE-ProRule" id="PRU00182"/>
    </source>
</evidence>
<organism evidence="2">
    <name type="scientific">Tupiella akineta</name>
    <name type="common">Green alga</name>
    <name type="synonym">Pseudendoclonium akinetum</name>
    <dbReference type="NCBI Taxonomy" id="160070"/>
    <lineage>
        <taxon>Eukaryota</taxon>
        <taxon>Viridiplantae</taxon>
        <taxon>Chlorophyta</taxon>
        <taxon>core chlorophytes</taxon>
        <taxon>Ulvophyceae</taxon>
        <taxon>OUU clade</taxon>
        <taxon>Ulotrichales</taxon>
        <taxon>Tupiellaceae</taxon>
        <taxon>Tupiella</taxon>
    </lineage>
</organism>
<keyword evidence="2" id="KW-0496">Mitochondrion</keyword>
<protein>
    <submittedName>
        <fullName evidence="2">Ribosomal protein S4</fullName>
    </submittedName>
</protein>
<dbReference type="GeneID" id="2847002"/>
<geneLocation type="mitochondrion" evidence="2"/>
<dbReference type="InterPro" id="IPR036986">
    <property type="entry name" value="S4_RNA-bd_sf"/>
</dbReference>
<dbReference type="PROSITE" id="PS50889">
    <property type="entry name" value="S4"/>
    <property type="match status" value="1"/>
</dbReference>
<gene>
    <name evidence="2" type="primary">rps4</name>
</gene>
<keyword evidence="1" id="KW-0694">RNA-binding</keyword>
<keyword evidence="2" id="KW-0687">Ribonucleoprotein</keyword>
<dbReference type="AlphaFoldDB" id="Q6UVU2"/>
<dbReference type="EMBL" id="AY359242">
    <property type="protein sequence ID" value="AAQ18732.1"/>
    <property type="molecule type" value="Genomic_DNA"/>
</dbReference>
<dbReference type="GO" id="GO:0003723">
    <property type="term" value="F:RNA binding"/>
    <property type="evidence" value="ECO:0007669"/>
    <property type="project" value="UniProtKB-KW"/>
</dbReference>
<reference evidence="2" key="1">
    <citation type="submission" date="2003-08" db="EMBL/GenBank/DDBJ databases">
        <authorList>
            <person name="Pombert J.-F."/>
            <person name="Otis C."/>
            <person name="Lemieux C."/>
            <person name="Turmel M."/>
        </authorList>
    </citation>
    <scope>NUCLEOTIDE SEQUENCE</scope>
    <source>
        <strain evidence="2">UTEX 1912</strain>
    </source>
</reference>
<name>Q6UVU2_TUPAK</name>
<evidence type="ECO:0000313" key="2">
    <source>
        <dbReference type="EMBL" id="AAQ18732.1"/>
    </source>
</evidence>
<dbReference type="CDD" id="cd00165">
    <property type="entry name" value="S4"/>
    <property type="match status" value="1"/>
</dbReference>
<dbReference type="Gene3D" id="3.10.290.10">
    <property type="entry name" value="RNA-binding S4 domain"/>
    <property type="match status" value="1"/>
</dbReference>
<keyword evidence="2" id="KW-0689">Ribosomal protein</keyword>
<dbReference type="SUPFAM" id="SSF55174">
    <property type="entry name" value="Alpha-L RNA-binding motif"/>
    <property type="match status" value="1"/>
</dbReference>